<dbReference type="PROSITE" id="PS50157">
    <property type="entry name" value="ZINC_FINGER_C2H2_2"/>
    <property type="match status" value="1"/>
</dbReference>
<keyword evidence="1" id="KW-0863">Zinc-finger</keyword>
<dbReference type="Pfam" id="PF00096">
    <property type="entry name" value="zf-C2H2"/>
    <property type="match status" value="1"/>
</dbReference>
<dbReference type="Proteomes" id="UP000828390">
    <property type="component" value="Unassembled WGS sequence"/>
</dbReference>
<name>A0A9D4GIP2_DREPO</name>
<evidence type="ECO:0000313" key="4">
    <source>
        <dbReference type="Proteomes" id="UP000828390"/>
    </source>
</evidence>
<dbReference type="PROSITE" id="PS00028">
    <property type="entry name" value="ZINC_FINGER_C2H2_1"/>
    <property type="match status" value="1"/>
</dbReference>
<reference evidence="3" key="1">
    <citation type="journal article" date="2019" name="bioRxiv">
        <title>The Genome of the Zebra Mussel, Dreissena polymorpha: A Resource for Invasive Species Research.</title>
        <authorList>
            <person name="McCartney M.A."/>
            <person name="Auch B."/>
            <person name="Kono T."/>
            <person name="Mallez S."/>
            <person name="Zhang Y."/>
            <person name="Obille A."/>
            <person name="Becker A."/>
            <person name="Abrahante J.E."/>
            <person name="Garbe J."/>
            <person name="Badalamenti J.P."/>
            <person name="Herman A."/>
            <person name="Mangelson H."/>
            <person name="Liachko I."/>
            <person name="Sullivan S."/>
            <person name="Sone E.D."/>
            <person name="Koren S."/>
            <person name="Silverstein K.A.T."/>
            <person name="Beckman K.B."/>
            <person name="Gohl D.M."/>
        </authorList>
    </citation>
    <scope>NUCLEOTIDE SEQUENCE</scope>
    <source>
        <strain evidence="3">Duluth1</strain>
        <tissue evidence="3">Whole animal</tissue>
    </source>
</reference>
<dbReference type="AlphaFoldDB" id="A0A9D4GIP2"/>
<keyword evidence="1" id="KW-0479">Metal-binding</keyword>
<feature type="domain" description="C2H2-type" evidence="2">
    <location>
        <begin position="36"/>
        <end position="63"/>
    </location>
</feature>
<accession>A0A9D4GIP2</accession>
<dbReference type="InterPro" id="IPR036236">
    <property type="entry name" value="Znf_C2H2_sf"/>
</dbReference>
<sequence>MYTETEKKNMFNCDKEFATKIDLDGHSAREERTREIACEICDHKATTRAHMQKHLKTHSEEKTNVCRVCRAAYKYVRSLCRHYAQKHK</sequence>
<gene>
    <name evidence="3" type="ORF">DPMN_143188</name>
</gene>
<protein>
    <recommendedName>
        <fullName evidence="2">C2H2-type domain-containing protein</fullName>
    </recommendedName>
</protein>
<dbReference type="GO" id="GO:0008270">
    <property type="term" value="F:zinc ion binding"/>
    <property type="evidence" value="ECO:0007669"/>
    <property type="project" value="UniProtKB-KW"/>
</dbReference>
<comment type="caution">
    <text evidence="3">The sequence shown here is derived from an EMBL/GenBank/DDBJ whole genome shotgun (WGS) entry which is preliminary data.</text>
</comment>
<dbReference type="Gene3D" id="3.30.160.60">
    <property type="entry name" value="Classic Zinc Finger"/>
    <property type="match status" value="1"/>
</dbReference>
<dbReference type="SMART" id="SM00355">
    <property type="entry name" value="ZnF_C2H2"/>
    <property type="match status" value="2"/>
</dbReference>
<organism evidence="3 4">
    <name type="scientific">Dreissena polymorpha</name>
    <name type="common">Zebra mussel</name>
    <name type="synonym">Mytilus polymorpha</name>
    <dbReference type="NCBI Taxonomy" id="45954"/>
    <lineage>
        <taxon>Eukaryota</taxon>
        <taxon>Metazoa</taxon>
        <taxon>Spiralia</taxon>
        <taxon>Lophotrochozoa</taxon>
        <taxon>Mollusca</taxon>
        <taxon>Bivalvia</taxon>
        <taxon>Autobranchia</taxon>
        <taxon>Heteroconchia</taxon>
        <taxon>Euheterodonta</taxon>
        <taxon>Imparidentia</taxon>
        <taxon>Neoheterodontei</taxon>
        <taxon>Myida</taxon>
        <taxon>Dreissenoidea</taxon>
        <taxon>Dreissenidae</taxon>
        <taxon>Dreissena</taxon>
    </lineage>
</organism>
<proteinExistence type="predicted"/>
<keyword evidence="1" id="KW-0862">Zinc</keyword>
<dbReference type="SUPFAM" id="SSF57667">
    <property type="entry name" value="beta-beta-alpha zinc fingers"/>
    <property type="match status" value="1"/>
</dbReference>
<dbReference type="EMBL" id="JAIWYP010000006">
    <property type="protein sequence ID" value="KAH3814682.1"/>
    <property type="molecule type" value="Genomic_DNA"/>
</dbReference>
<dbReference type="InterPro" id="IPR013087">
    <property type="entry name" value="Znf_C2H2_type"/>
</dbReference>
<reference evidence="3" key="2">
    <citation type="submission" date="2020-11" db="EMBL/GenBank/DDBJ databases">
        <authorList>
            <person name="McCartney M.A."/>
            <person name="Auch B."/>
            <person name="Kono T."/>
            <person name="Mallez S."/>
            <person name="Becker A."/>
            <person name="Gohl D.M."/>
            <person name="Silverstein K.A.T."/>
            <person name="Koren S."/>
            <person name="Bechman K.B."/>
            <person name="Herman A."/>
            <person name="Abrahante J.E."/>
            <person name="Garbe J."/>
        </authorList>
    </citation>
    <scope>NUCLEOTIDE SEQUENCE</scope>
    <source>
        <strain evidence="3">Duluth1</strain>
        <tissue evidence="3">Whole animal</tissue>
    </source>
</reference>
<evidence type="ECO:0000259" key="2">
    <source>
        <dbReference type="PROSITE" id="PS50157"/>
    </source>
</evidence>
<keyword evidence="4" id="KW-1185">Reference proteome</keyword>
<evidence type="ECO:0000256" key="1">
    <source>
        <dbReference type="PROSITE-ProRule" id="PRU00042"/>
    </source>
</evidence>
<evidence type="ECO:0000313" key="3">
    <source>
        <dbReference type="EMBL" id="KAH3814682.1"/>
    </source>
</evidence>